<dbReference type="EMBL" id="JAURVH010001513">
    <property type="protein sequence ID" value="KAK5935217.1"/>
    <property type="molecule type" value="Genomic_DNA"/>
</dbReference>
<accession>A0AAN8E5W2</accession>
<gene>
    <name evidence="1" type="ORF">CgunFtcFv8_020599</name>
</gene>
<protein>
    <submittedName>
        <fullName evidence="1">Uncharacterized protein</fullName>
    </submittedName>
</protein>
<evidence type="ECO:0000313" key="2">
    <source>
        <dbReference type="Proteomes" id="UP001331515"/>
    </source>
</evidence>
<dbReference type="Proteomes" id="UP001331515">
    <property type="component" value="Unassembled WGS sequence"/>
</dbReference>
<keyword evidence="2" id="KW-1185">Reference proteome</keyword>
<organism evidence="1 2">
    <name type="scientific">Champsocephalus gunnari</name>
    <name type="common">Mackerel icefish</name>
    <dbReference type="NCBI Taxonomy" id="52237"/>
    <lineage>
        <taxon>Eukaryota</taxon>
        <taxon>Metazoa</taxon>
        <taxon>Chordata</taxon>
        <taxon>Craniata</taxon>
        <taxon>Vertebrata</taxon>
        <taxon>Euteleostomi</taxon>
        <taxon>Actinopterygii</taxon>
        <taxon>Neopterygii</taxon>
        <taxon>Teleostei</taxon>
        <taxon>Neoteleostei</taxon>
        <taxon>Acanthomorphata</taxon>
        <taxon>Eupercaria</taxon>
        <taxon>Perciformes</taxon>
        <taxon>Notothenioidei</taxon>
        <taxon>Channichthyidae</taxon>
        <taxon>Champsocephalus</taxon>
    </lineage>
</organism>
<dbReference type="AlphaFoldDB" id="A0AAN8E5W2"/>
<proteinExistence type="predicted"/>
<sequence>MHMFKNQIEVRVQVCSRPLRTSGFCYSCCDLCVVRLQPNPHCSSVGALGNDSSLLQFPGPPAVWVFAPLLWGLGLGGLPADQFVTFLLYLQGDVFKEKE</sequence>
<name>A0AAN8E5W2_CHAGU</name>
<evidence type="ECO:0000313" key="1">
    <source>
        <dbReference type="EMBL" id="KAK5935217.1"/>
    </source>
</evidence>
<comment type="caution">
    <text evidence="1">The sequence shown here is derived from an EMBL/GenBank/DDBJ whole genome shotgun (WGS) entry which is preliminary data.</text>
</comment>
<reference evidence="1 2" key="1">
    <citation type="journal article" date="2023" name="Mol. Biol. Evol.">
        <title>Genomics of Secondarily Temperate Adaptation in the Only Non-Antarctic Icefish.</title>
        <authorList>
            <person name="Rivera-Colon A.G."/>
            <person name="Rayamajhi N."/>
            <person name="Minhas B.F."/>
            <person name="Madrigal G."/>
            <person name="Bilyk K.T."/>
            <person name="Yoon V."/>
            <person name="Hune M."/>
            <person name="Gregory S."/>
            <person name="Cheng C.H.C."/>
            <person name="Catchen J.M."/>
        </authorList>
    </citation>
    <scope>NUCLEOTIDE SEQUENCE [LARGE SCALE GENOMIC DNA]</scope>
    <source>
        <tissue evidence="1">White muscle</tissue>
    </source>
</reference>